<evidence type="ECO:0000313" key="3">
    <source>
        <dbReference type="Proteomes" id="UP001208935"/>
    </source>
</evidence>
<reference evidence="3" key="1">
    <citation type="submission" date="2023-07" db="EMBL/GenBank/DDBJ databases">
        <title>Verminephrobacter genomes.</title>
        <authorList>
            <person name="Lund M.B."/>
        </authorList>
    </citation>
    <scope>NUCLEOTIDE SEQUENCE [LARGE SCALE GENOMIC DNA]</scope>
    <source>
        <strain evidence="3">AtM5-05</strain>
    </source>
</reference>
<keyword evidence="3" id="KW-1185">Reference proteome</keyword>
<evidence type="ECO:0000313" key="2">
    <source>
        <dbReference type="EMBL" id="MCW5320339.1"/>
    </source>
</evidence>
<gene>
    <name evidence="2" type="ORF">D5039_03820</name>
</gene>
<name>A0ABT3KPV2_9BURK</name>
<dbReference type="EMBL" id="QZCW01000001">
    <property type="protein sequence ID" value="MCW5320339.1"/>
    <property type="molecule type" value="Genomic_DNA"/>
</dbReference>
<evidence type="ECO:0000259" key="1">
    <source>
        <dbReference type="Pfam" id="PF09983"/>
    </source>
</evidence>
<feature type="domain" description="Wadjet protein JetD C-terminal" evidence="1">
    <location>
        <begin position="214"/>
        <end position="327"/>
    </location>
</feature>
<comment type="caution">
    <text evidence="2">The sequence shown here is derived from an EMBL/GenBank/DDBJ whole genome shotgun (WGS) entry which is preliminary data.</text>
</comment>
<proteinExistence type="predicted"/>
<dbReference type="GeneID" id="77321951"/>
<accession>A0ABT3KPV2</accession>
<sequence length="392" mass="43368">MPLPAHPFLQRLAKALLQRAERSGSPARVRLPLDRRCAPELYAQTDAEQLQRWLMLLDDLCATGWVALLLNPPRDFAAFTERNPRLELRDFDALAAWAGYRPQALRWQRQWLEHLAAHWAAPGSLVPCEPQAVLDYLARSPLACVEDLPLAEATRSLDALRALCLSGRTLPLREASAQVFQGRSKVLDSREELLRLMGAAPGQFQEAPIQLLVALPDVDRPFGEVLFIENLVTFERMAERRAPAWAASLLVYAAGFKGSARRLRSRAGCRPYVRTPTAATATTAGVQQVEEWLFADAARPVRFFGDLDYAGMQILASLRDVFPHAQAWAQGYGALAGLLERGGGHLPAHAGKELQTDPGQTGCCHADAYLLPLMRRHGRFIDQEAFDPDAAA</sequence>
<dbReference type="RefSeq" id="WP_265281120.1">
    <property type="nucleotide sequence ID" value="NZ_QZCW01000001.1"/>
</dbReference>
<dbReference type="Pfam" id="PF09983">
    <property type="entry name" value="JetD_C"/>
    <property type="match status" value="1"/>
</dbReference>
<protein>
    <recommendedName>
        <fullName evidence="1">Wadjet protein JetD C-terminal domain-containing protein</fullName>
    </recommendedName>
</protein>
<dbReference type="Proteomes" id="UP001208935">
    <property type="component" value="Unassembled WGS sequence"/>
</dbReference>
<organism evidence="2 3">
    <name type="scientific">Verminephrobacter aporrectodeae subsp. tuberculatae</name>
    <dbReference type="NCBI Taxonomy" id="1110392"/>
    <lineage>
        <taxon>Bacteria</taxon>
        <taxon>Pseudomonadati</taxon>
        <taxon>Pseudomonadota</taxon>
        <taxon>Betaproteobacteria</taxon>
        <taxon>Burkholderiales</taxon>
        <taxon>Comamonadaceae</taxon>
        <taxon>Verminephrobacter</taxon>
    </lineage>
</organism>
<dbReference type="InterPro" id="IPR024534">
    <property type="entry name" value="JetD_C"/>
</dbReference>